<keyword evidence="1" id="KW-0812">Transmembrane</keyword>
<comment type="caution">
    <text evidence="2">The sequence shown here is derived from an EMBL/GenBank/DDBJ whole genome shotgun (WGS) entry which is preliminary data.</text>
</comment>
<keyword evidence="1" id="KW-1133">Transmembrane helix</keyword>
<proteinExistence type="predicted"/>
<feature type="transmembrane region" description="Helical" evidence="1">
    <location>
        <begin position="53"/>
        <end position="72"/>
    </location>
</feature>
<evidence type="ECO:0000313" key="3">
    <source>
        <dbReference type="Proteomes" id="UP000654345"/>
    </source>
</evidence>
<feature type="transmembrane region" description="Helical" evidence="1">
    <location>
        <begin position="191"/>
        <end position="213"/>
    </location>
</feature>
<evidence type="ECO:0008006" key="4">
    <source>
        <dbReference type="Google" id="ProtNLM"/>
    </source>
</evidence>
<feature type="transmembrane region" description="Helical" evidence="1">
    <location>
        <begin position="164"/>
        <end position="185"/>
    </location>
</feature>
<dbReference type="NCBIfam" id="NF041646">
    <property type="entry name" value="VC0807_fam"/>
    <property type="match status" value="1"/>
</dbReference>
<protein>
    <recommendedName>
        <fullName evidence="4">DUF3159 domain-containing protein</fullName>
    </recommendedName>
</protein>
<dbReference type="EMBL" id="BNJG01000002">
    <property type="protein sequence ID" value="GHO58122.1"/>
    <property type="molecule type" value="Genomic_DNA"/>
</dbReference>
<keyword evidence="3" id="KW-1185">Reference proteome</keyword>
<feature type="transmembrane region" description="Helical" evidence="1">
    <location>
        <begin position="104"/>
        <end position="125"/>
    </location>
</feature>
<reference evidence="2 3" key="1">
    <citation type="journal article" date="2021" name="Int. J. Syst. Evol. Microbiol.">
        <title>Reticulibacter mediterranei gen. nov., sp. nov., within the new family Reticulibacteraceae fam. nov., and Ktedonospora formicarum gen. nov., sp. nov., Ktedonobacter robiniae sp. nov., Dictyobacter formicarum sp. nov. and Dictyobacter arantiisoli sp. nov., belonging to the class Ktedonobacteria.</title>
        <authorList>
            <person name="Yabe S."/>
            <person name="Zheng Y."/>
            <person name="Wang C.M."/>
            <person name="Sakai Y."/>
            <person name="Abe K."/>
            <person name="Yokota A."/>
            <person name="Donadio S."/>
            <person name="Cavaletti L."/>
            <person name="Monciardini P."/>
        </authorList>
    </citation>
    <scope>NUCLEOTIDE SEQUENCE [LARGE SCALE GENOMIC DNA]</scope>
    <source>
        <strain evidence="2 3">SOSP1-30</strain>
    </source>
</reference>
<organism evidence="2 3">
    <name type="scientific">Ktedonobacter robiniae</name>
    <dbReference type="NCBI Taxonomy" id="2778365"/>
    <lineage>
        <taxon>Bacteria</taxon>
        <taxon>Bacillati</taxon>
        <taxon>Chloroflexota</taxon>
        <taxon>Ktedonobacteria</taxon>
        <taxon>Ktedonobacterales</taxon>
        <taxon>Ktedonobacteraceae</taxon>
        <taxon>Ktedonobacter</taxon>
    </lineage>
</organism>
<accession>A0ABQ3V0I9</accession>
<feature type="transmembrane region" description="Helical" evidence="1">
    <location>
        <begin position="21"/>
        <end position="41"/>
    </location>
</feature>
<dbReference type="Proteomes" id="UP000654345">
    <property type="component" value="Unassembled WGS sequence"/>
</dbReference>
<name>A0ABQ3V0I9_9CHLR</name>
<gene>
    <name evidence="2" type="ORF">KSB_65970</name>
</gene>
<dbReference type="RefSeq" id="WP_201374391.1">
    <property type="nucleotide sequence ID" value="NZ_BNJG01000002.1"/>
</dbReference>
<feature type="transmembrane region" description="Helical" evidence="1">
    <location>
        <begin position="79"/>
        <end position="98"/>
    </location>
</feature>
<evidence type="ECO:0000313" key="2">
    <source>
        <dbReference type="EMBL" id="GHO58122.1"/>
    </source>
</evidence>
<keyword evidence="1" id="KW-0472">Membrane</keyword>
<evidence type="ECO:0000256" key="1">
    <source>
        <dbReference type="SAM" id="Phobius"/>
    </source>
</evidence>
<sequence length="241" mass="26786">MEITASLQAQPETTQKASRTASIGSLVGSLLINGALPFIIYTLLKSYTNTSDLLALVASGVPSLLESIIGILRRKRIDLLAGIALAGIAASLIITFLGGSPKVYLIRESFFTVVFGLVFLLSLFFSRPLMFYFSRHFATGNHPKNIPWFDSLWQYRGFRTSMRVMTTVWGIGFLLEAAIRIYLVLALSTEQFLIISPFIIYGIIGILAVWTFFYSRQGRKKSDAIRQSMIVQQNDPTSPDA</sequence>